<dbReference type="EMBL" id="DUZY01000006">
    <property type="protein sequence ID" value="DAD44012.1"/>
    <property type="molecule type" value="Genomic_DNA"/>
</dbReference>
<dbReference type="AlphaFoldDB" id="A0A822ZFV2"/>
<evidence type="ECO:0000313" key="2">
    <source>
        <dbReference type="Proteomes" id="UP000607653"/>
    </source>
</evidence>
<proteinExistence type="predicted"/>
<evidence type="ECO:0000313" key="1">
    <source>
        <dbReference type="EMBL" id="DAD44012.1"/>
    </source>
</evidence>
<protein>
    <submittedName>
        <fullName evidence="1">Uncharacterized protein</fullName>
    </submittedName>
</protein>
<sequence>MEESRSKDLNIDMGCIYGDTLVICTGTDVYQAAMHRHTLFLYKKLQAK</sequence>
<organism evidence="1 2">
    <name type="scientific">Nelumbo nucifera</name>
    <name type="common">Sacred lotus</name>
    <dbReference type="NCBI Taxonomy" id="4432"/>
    <lineage>
        <taxon>Eukaryota</taxon>
        <taxon>Viridiplantae</taxon>
        <taxon>Streptophyta</taxon>
        <taxon>Embryophyta</taxon>
        <taxon>Tracheophyta</taxon>
        <taxon>Spermatophyta</taxon>
        <taxon>Magnoliopsida</taxon>
        <taxon>Proteales</taxon>
        <taxon>Nelumbonaceae</taxon>
        <taxon>Nelumbo</taxon>
    </lineage>
</organism>
<name>A0A822ZFV2_NELNU</name>
<dbReference type="Proteomes" id="UP000607653">
    <property type="component" value="Unassembled WGS sequence"/>
</dbReference>
<gene>
    <name evidence="1" type="ORF">HUJ06_002242</name>
</gene>
<comment type="caution">
    <text evidence="1">The sequence shown here is derived from an EMBL/GenBank/DDBJ whole genome shotgun (WGS) entry which is preliminary data.</text>
</comment>
<accession>A0A822ZFV2</accession>
<keyword evidence="2" id="KW-1185">Reference proteome</keyword>
<reference evidence="1 2" key="1">
    <citation type="journal article" date="2020" name="Mol. Biol. Evol.">
        <title>Distinct Expression and Methylation Patterns for Genes with Different Fates following a Single Whole-Genome Duplication in Flowering Plants.</title>
        <authorList>
            <person name="Shi T."/>
            <person name="Rahmani R.S."/>
            <person name="Gugger P.F."/>
            <person name="Wang M."/>
            <person name="Li H."/>
            <person name="Zhang Y."/>
            <person name="Li Z."/>
            <person name="Wang Q."/>
            <person name="Van de Peer Y."/>
            <person name="Marchal K."/>
            <person name="Chen J."/>
        </authorList>
    </citation>
    <scope>NUCLEOTIDE SEQUENCE [LARGE SCALE GENOMIC DNA]</scope>
    <source>
        <tissue evidence="1">Leaf</tissue>
    </source>
</reference>